<feature type="chain" id="PRO_5038682732" description="Peptidase propeptide and YPEB domain-containing protein" evidence="1">
    <location>
        <begin position="22"/>
        <end position="162"/>
    </location>
</feature>
<dbReference type="EMBL" id="FMTT01000024">
    <property type="protein sequence ID" value="SCW65070.1"/>
    <property type="molecule type" value="Genomic_DNA"/>
</dbReference>
<evidence type="ECO:0000313" key="2">
    <source>
        <dbReference type="EMBL" id="SCW65070.1"/>
    </source>
</evidence>
<dbReference type="OrthoDB" id="2551488at2"/>
<feature type="signal peptide" evidence="1">
    <location>
        <begin position="1"/>
        <end position="21"/>
    </location>
</feature>
<dbReference type="AlphaFoldDB" id="A0A1G4S7K4"/>
<gene>
    <name evidence="2" type="ORF">SAMN04487970_102433</name>
</gene>
<dbReference type="Proteomes" id="UP000198601">
    <property type="component" value="Unassembled WGS sequence"/>
</dbReference>
<sequence length="162" mass="17992">MKLKKAIMASMIVSSMLVTVAGPLPAGVAAAQEQKQPEVKKVKIDKEMASKLQKVMKQFAGKEIKLQDVGEVEFGDFVAVKSVDGKYKIHFDTETGTVAGARATLPINEIDEKDRKQILQKLKKLDAKSEEVQVIGTYDAKKNKFKEILYAFESNILLTVYN</sequence>
<name>A0A1G4S7K4_9BACL</name>
<protein>
    <recommendedName>
        <fullName evidence="4">Peptidase propeptide and YPEB domain-containing protein</fullName>
    </recommendedName>
</protein>
<evidence type="ECO:0000313" key="3">
    <source>
        <dbReference type="Proteomes" id="UP000198601"/>
    </source>
</evidence>
<keyword evidence="3" id="KW-1185">Reference proteome</keyword>
<organism evidence="2 3">
    <name type="scientific">Paenibacillus tianmuensis</name>
    <dbReference type="NCBI Taxonomy" id="624147"/>
    <lineage>
        <taxon>Bacteria</taxon>
        <taxon>Bacillati</taxon>
        <taxon>Bacillota</taxon>
        <taxon>Bacilli</taxon>
        <taxon>Bacillales</taxon>
        <taxon>Paenibacillaceae</taxon>
        <taxon>Paenibacillus</taxon>
    </lineage>
</organism>
<proteinExistence type="predicted"/>
<dbReference type="RefSeq" id="WP_090673558.1">
    <property type="nucleotide sequence ID" value="NZ_FMTT01000024.1"/>
</dbReference>
<evidence type="ECO:0000256" key="1">
    <source>
        <dbReference type="SAM" id="SignalP"/>
    </source>
</evidence>
<evidence type="ECO:0008006" key="4">
    <source>
        <dbReference type="Google" id="ProtNLM"/>
    </source>
</evidence>
<keyword evidence="1" id="KW-0732">Signal</keyword>
<reference evidence="3" key="1">
    <citation type="submission" date="2016-10" db="EMBL/GenBank/DDBJ databases">
        <authorList>
            <person name="Varghese N."/>
            <person name="Submissions S."/>
        </authorList>
    </citation>
    <scope>NUCLEOTIDE SEQUENCE [LARGE SCALE GENOMIC DNA]</scope>
    <source>
        <strain evidence="3">CGMCC 1.8946</strain>
    </source>
</reference>
<accession>A0A1G4S7K4</accession>